<organism evidence="1 2">
    <name type="scientific">Dysosmobacter welbionis</name>
    <dbReference type="NCBI Taxonomy" id="2093857"/>
    <lineage>
        <taxon>Bacteria</taxon>
        <taxon>Bacillati</taxon>
        <taxon>Bacillota</taxon>
        <taxon>Clostridia</taxon>
        <taxon>Eubacteriales</taxon>
        <taxon>Oscillospiraceae</taxon>
        <taxon>Dysosmobacter</taxon>
    </lineage>
</organism>
<dbReference type="AlphaFoldDB" id="A0A4D7AT20"/>
<proteinExistence type="predicted"/>
<gene>
    <name evidence="1" type="ORF">EIO64_04720</name>
</gene>
<keyword evidence="2" id="KW-1185">Reference proteome</keyword>
<accession>A0A4D7AT20</accession>
<dbReference type="Proteomes" id="UP000298642">
    <property type="component" value="Chromosome"/>
</dbReference>
<dbReference type="KEGG" id="obj:EIO64_04720"/>
<dbReference type="RefSeq" id="WP_136890899.1">
    <property type="nucleotide sequence ID" value="NZ_CP034413.3"/>
</dbReference>
<name>A0A4D7AT20_9FIRM</name>
<sequence>MTKNTYNPYEIMMDKYDKEEMLSDVREAMLYQLGVDVSCEELNHFFTGKGKAALSGCAEWQQCFAVEKMLEFYYVHARDETLAKQIETMTMLASRGNEHHG</sequence>
<evidence type="ECO:0000313" key="2">
    <source>
        <dbReference type="Proteomes" id="UP000298642"/>
    </source>
</evidence>
<protein>
    <submittedName>
        <fullName evidence="1">Uncharacterized protein</fullName>
    </submittedName>
</protein>
<evidence type="ECO:0000313" key="1">
    <source>
        <dbReference type="EMBL" id="QCI58610.1"/>
    </source>
</evidence>
<reference evidence="2" key="1">
    <citation type="submission" date="2018-12" db="EMBL/GenBank/DDBJ databases">
        <title>Dusodibacter welbiota gen. nov., sp. nov., isolated from human faeces and emended description of the Oscillibacter genus.</title>
        <authorList>
            <person name="Le Roy T."/>
            <person name="Van der Smissen P."/>
            <person name="Delzenne N."/>
            <person name="Muccioli G."/>
            <person name="Collet J.F."/>
            <person name="Cani P.D."/>
        </authorList>
    </citation>
    <scope>NUCLEOTIDE SEQUENCE [LARGE SCALE GENOMIC DNA]</scope>
    <source>
        <strain evidence="2">J115</strain>
    </source>
</reference>
<dbReference type="EMBL" id="CP034413">
    <property type="protein sequence ID" value="QCI58610.1"/>
    <property type="molecule type" value="Genomic_DNA"/>
</dbReference>